<sequence length="826" mass="90993">MRRASEVRKIGRLPLRDETPARTPRVSQPWDVGLEESPLTGGIASLGMPLLDASPGNPLMQHRYEAQDDMLSDESDHDYVPEQHESLSQNGSPSASDQSSQSHATPEKSPRESTLHIDQSGFYSSKNPSVQSRQHGPTILHTTPANAGNRHEDHFLHAGSSSSKSRAKPEPRSTTAQLTTSSQKPNSKHAPTPRSNQSHLQRTPAHPSHEVPLDNYYASIDFDKITNPFTDTRRAQMRGLPKSHEAQASTSAITNHTARPPQEILQESPSRLAKNQYRGNTTTTSFAEDVQSRVSPSKSHPKVAEVEASANAYLGPASPAVSHQQDVVPSNALRNSVLKRPSMQAQTSPVHSPTQSPVATSLTPKAQTATSSAPIHRRSSVRPSTRPSTGASTGQPADLRTTFRRQSSSTAANNGLTQALRTSPQPSYATPAASTSQPTHVPREVRPRASYSERTPKSAVGVRTPVRPTRSNRLLTEELLKWKRRCAQLEDELSLAQQRMDDLQDEAQLGNDVQLETQVEALQKGRERDRRAMRQRVRVLESHMAETKLKYDDRYWRLLTSADRTPGSESAEVQLVMRDNEILRLQSANLELQQELQVTRSHASFLIGLYQWRSEQTQSSGSDQSALQAHIAHLEQRLEEETRLRQRAEARTSEQHPSMLPPAPVDSYLTNPLSPPAAYEEQASVLRESQSQSSGESDSSTQLRPNPRPRGRPRKKSKEFSASPPAPPLESFGIEARTSTEAPPSAPPASLQPGLTPMLRRMNAPIDLGLDVESTPILHTGDASPAQKKKRKLLSTGRNFLRINEASATLSPGNELMMNWSPTKSP</sequence>
<feature type="compositionally biased region" description="Basic and acidic residues" evidence="2">
    <location>
        <begin position="642"/>
        <end position="654"/>
    </location>
</feature>
<evidence type="ECO:0000313" key="3">
    <source>
        <dbReference type="EMBL" id="WFD44421.1"/>
    </source>
</evidence>
<feature type="compositionally biased region" description="Basic residues" evidence="2">
    <location>
        <begin position="707"/>
        <end position="717"/>
    </location>
</feature>
<accession>A0AAF0F743</accession>
<organism evidence="3 4">
    <name type="scientific">Malassezia psittaci</name>
    <dbReference type="NCBI Taxonomy" id="1821823"/>
    <lineage>
        <taxon>Eukaryota</taxon>
        <taxon>Fungi</taxon>
        <taxon>Dikarya</taxon>
        <taxon>Basidiomycota</taxon>
        <taxon>Ustilaginomycotina</taxon>
        <taxon>Malasseziomycetes</taxon>
        <taxon>Malasseziales</taxon>
        <taxon>Malasseziaceae</taxon>
        <taxon>Malassezia</taxon>
    </lineage>
</organism>
<feature type="compositionally biased region" description="Polar residues" evidence="2">
    <location>
        <begin position="121"/>
        <end position="146"/>
    </location>
</feature>
<feature type="compositionally biased region" description="Low complexity" evidence="2">
    <location>
        <begin position="688"/>
        <end position="700"/>
    </location>
</feature>
<keyword evidence="1" id="KW-0175">Coiled coil</keyword>
<feature type="region of interest" description="Disordered" evidence="2">
    <location>
        <begin position="642"/>
        <end position="756"/>
    </location>
</feature>
<dbReference type="EMBL" id="CP118378">
    <property type="protein sequence ID" value="WFD44421.1"/>
    <property type="molecule type" value="Genomic_DNA"/>
</dbReference>
<dbReference type="AlphaFoldDB" id="A0AAF0F743"/>
<name>A0AAF0F743_9BASI</name>
<evidence type="ECO:0000313" key="4">
    <source>
        <dbReference type="Proteomes" id="UP001214628"/>
    </source>
</evidence>
<feature type="coiled-coil region" evidence="1">
    <location>
        <begin position="472"/>
        <end position="506"/>
    </location>
</feature>
<evidence type="ECO:0000256" key="2">
    <source>
        <dbReference type="SAM" id="MobiDB-lite"/>
    </source>
</evidence>
<feature type="compositionally biased region" description="Polar residues" evidence="2">
    <location>
        <begin position="172"/>
        <end position="185"/>
    </location>
</feature>
<feature type="region of interest" description="Disordered" evidence="2">
    <location>
        <begin position="1"/>
        <end position="212"/>
    </location>
</feature>
<feature type="compositionally biased region" description="Basic and acidic residues" evidence="2">
    <location>
        <begin position="1"/>
        <end position="20"/>
    </location>
</feature>
<feature type="compositionally biased region" description="Low complexity" evidence="2">
    <location>
        <begin position="88"/>
        <end position="102"/>
    </location>
</feature>
<gene>
    <name evidence="3" type="ORF">MPSI1_003089</name>
</gene>
<protein>
    <submittedName>
        <fullName evidence="3">Uncharacterized protein</fullName>
    </submittedName>
</protein>
<feature type="compositionally biased region" description="Acidic residues" evidence="2">
    <location>
        <begin position="67"/>
        <end position="76"/>
    </location>
</feature>
<reference evidence="3" key="1">
    <citation type="submission" date="2023-02" db="EMBL/GenBank/DDBJ databases">
        <title>Mating type loci evolution in Malassezia.</title>
        <authorList>
            <person name="Coelho M.A."/>
        </authorList>
    </citation>
    <scope>NUCLEOTIDE SEQUENCE</scope>
    <source>
        <strain evidence="3">CBS 14136</strain>
    </source>
</reference>
<proteinExistence type="predicted"/>
<feature type="region of interest" description="Disordered" evidence="2">
    <location>
        <begin position="340"/>
        <end position="468"/>
    </location>
</feature>
<feature type="compositionally biased region" description="Basic and acidic residues" evidence="2">
    <location>
        <begin position="105"/>
        <end position="115"/>
    </location>
</feature>
<feature type="compositionally biased region" description="Polar residues" evidence="2">
    <location>
        <begin position="343"/>
        <end position="373"/>
    </location>
</feature>
<feature type="compositionally biased region" description="Polar residues" evidence="2">
    <location>
        <begin position="404"/>
        <end position="439"/>
    </location>
</feature>
<evidence type="ECO:0000256" key="1">
    <source>
        <dbReference type="SAM" id="Coils"/>
    </source>
</evidence>
<dbReference type="Proteomes" id="UP001214628">
    <property type="component" value="Chromosome 4"/>
</dbReference>
<keyword evidence="4" id="KW-1185">Reference proteome</keyword>